<gene>
    <name evidence="1" type="ORF">RsS93_47270</name>
</gene>
<reference evidence="1 2" key="1">
    <citation type="journal article" date="2020" name="Genome Biol. Evol.">
        <title>Rhizobium dioscoreae sp. nov., a plant growth-promoting bacterium isolated from yam (Dioscorea species).</title>
        <authorList>
            <person name="Ouyabe M."/>
            <person name="Tanaka N."/>
            <person name="Shiwa Y."/>
            <person name="Fujita N."/>
            <person name="Kikuno H."/>
            <person name="Babil P."/>
            <person name="Shiwachi H."/>
        </authorList>
    </citation>
    <scope>NUCLEOTIDE SEQUENCE [LARGE SCALE GENOMIC DNA]</scope>
    <source>
        <strain evidence="1 2">S-93</strain>
    </source>
</reference>
<name>A0ABQ0Z990_9HYPH</name>
<evidence type="ECO:0000313" key="1">
    <source>
        <dbReference type="EMBL" id="GES52113.1"/>
    </source>
</evidence>
<organism evidence="1 2">
    <name type="scientific">Rhizobium dioscoreae</name>
    <dbReference type="NCBI Taxonomy" id="2653122"/>
    <lineage>
        <taxon>Bacteria</taxon>
        <taxon>Pseudomonadati</taxon>
        <taxon>Pseudomonadota</taxon>
        <taxon>Alphaproteobacteria</taxon>
        <taxon>Hyphomicrobiales</taxon>
        <taxon>Rhizobiaceae</taxon>
        <taxon>Rhizobium/Agrobacterium group</taxon>
        <taxon>Rhizobium</taxon>
    </lineage>
</organism>
<proteinExistence type="predicted"/>
<accession>A0ABQ0Z990</accession>
<dbReference type="Proteomes" id="UP000390335">
    <property type="component" value="Unassembled WGS sequence"/>
</dbReference>
<dbReference type="EMBL" id="BLAJ01000006">
    <property type="protein sequence ID" value="GES52113.1"/>
    <property type="molecule type" value="Genomic_DNA"/>
</dbReference>
<comment type="caution">
    <text evidence="1">The sequence shown here is derived from an EMBL/GenBank/DDBJ whole genome shotgun (WGS) entry which is preliminary data.</text>
</comment>
<dbReference type="RefSeq" id="WP_113352239.1">
    <property type="nucleotide sequence ID" value="NZ_BLAJ01000006.1"/>
</dbReference>
<protein>
    <submittedName>
        <fullName evidence="1">Uncharacterized protein</fullName>
    </submittedName>
</protein>
<keyword evidence="2" id="KW-1185">Reference proteome</keyword>
<evidence type="ECO:0000313" key="2">
    <source>
        <dbReference type="Proteomes" id="UP000390335"/>
    </source>
</evidence>
<sequence length="64" mass="7061">MVADHLVQEYNVTVIFAIAKPEVVATNKSAIGVIEKLLSKADVERALIYPCEFRPGEIDHHLTG</sequence>